<dbReference type="PROSITE" id="PS50088">
    <property type="entry name" value="ANK_REPEAT"/>
    <property type="match status" value="1"/>
</dbReference>
<dbReference type="InterPro" id="IPR036770">
    <property type="entry name" value="Ankyrin_rpt-contain_sf"/>
</dbReference>
<dbReference type="SMR" id="A0A2C5W8X0"/>
<dbReference type="STRING" id="1035309.A0A2C5W8X0"/>
<sequence>MSIVVAENPLPSPTTTATLAQPSSLLPSKFEGIAHPSTISTQADSAPAISTASSSSTIAKPPASASSPAPEMTSKVTALAATALAASALVAPPSSEIIAPSSPAPSVLVATPSPNTSIPVTSAPPSASTTLPSQPSVTQSQSQSQPLQPATGNMRPATAPKQSCSSSSGPVLKLMAAPGASTSQPQLPTSASIARPASQPNSFAVSVTQPPSMASAAQLRLAKNNPAQIEAPSIYSAIYSGVDVYEMEVNNIAVMRRRNDSWLNATQILKVAKIDKGKRTKILEKEIQTGEHEKVQGGYGKYQGTWVKFERGLDICRHYGVEEILRPLLTHDMGQDGTIAGRDVNTPTKEQAMAAQRKRMYNPSTATDTRQNGVSGTFFRNISSTASHAVAAINKARFDSPGPRNRSGTSLSRAPSFTRQSSKSQGGDGFPTNSQQSFTSDYGSGHDTPYSSQQMTMSMSIDMPEPPLKRARSTLTPADSFSYGGRDVNQSQNFPVSSIEAGESFSYSNGSFSSQFDSQDGFGPLPPLPYEASQEADDRKAQLLGLFLDHNISEQQIEESIKGMTPVELDMSIDNHCHTVLHWAAALSRMTLLRALIRAGASPFRVNAVGQTALMRACTVTNSMELNTFPELLDVLGCTLEIRDNKGRTVLHQIAVTSAVKGRNAASRYYLESLLEWVVRQGSVPNSQVTQSNGIIPNGSQQPPKMGLARFMSEIVNAQDNSGDSALNIAAKNGNRSVISQLLEVGADPNIPNRSGLRPIDFGIGGDASDVAANGNGGSGVMVAGNTKSTALLGSQKSTQSNDEIMSSISLILNEATSDFHKEIKSKQASVDSLHKEIRTASSNLCDARRKLDAIQEKVRKQTHARQQIANLMHASEDEQFRSARDSALAAGRSDPISSWEAQISSTITQASDSDANSAAAAASLPSATVLKTRIKALTERKEVMRKMVLALKGRSKETEVKYRKVVSLCTGVPVDDVDSVVEGLLRAVESEKAELELGRVRRFLGGVEEGAVR</sequence>
<dbReference type="InterPro" id="IPR018004">
    <property type="entry name" value="KilA/APSES_HTH"/>
</dbReference>
<keyword evidence="2" id="KW-0677">Repeat</keyword>
<dbReference type="PANTHER" id="PTHR43828">
    <property type="entry name" value="ASPARAGINASE"/>
    <property type="match status" value="1"/>
</dbReference>
<dbReference type="FunFam" id="1.25.40.20:FF:000365">
    <property type="entry name" value="Start control protein cdc10"/>
    <property type="match status" value="1"/>
</dbReference>
<evidence type="ECO:0000256" key="6">
    <source>
        <dbReference type="ARBA" id="ARBA00059984"/>
    </source>
</evidence>
<evidence type="ECO:0000313" key="11">
    <source>
        <dbReference type="EMBL" id="PHH50059.1"/>
    </source>
</evidence>
<feature type="compositionally biased region" description="Polar residues" evidence="9">
    <location>
        <begin position="406"/>
        <end position="442"/>
    </location>
</feature>
<dbReference type="PROSITE" id="PS50297">
    <property type="entry name" value="ANK_REP_REGION"/>
    <property type="match status" value="1"/>
</dbReference>
<evidence type="ECO:0000313" key="12">
    <source>
        <dbReference type="Proteomes" id="UP000222788"/>
    </source>
</evidence>
<dbReference type="GO" id="GO:0003677">
    <property type="term" value="F:DNA binding"/>
    <property type="evidence" value="ECO:0007669"/>
    <property type="project" value="InterPro"/>
</dbReference>
<dbReference type="Gene3D" id="1.25.40.20">
    <property type="entry name" value="Ankyrin repeat-containing domain"/>
    <property type="match status" value="1"/>
</dbReference>
<dbReference type="GO" id="GO:0030907">
    <property type="term" value="C:MBF transcription complex"/>
    <property type="evidence" value="ECO:0007669"/>
    <property type="project" value="TreeGrafter"/>
</dbReference>
<dbReference type="InterPro" id="IPR003163">
    <property type="entry name" value="Tscrpt_reg_HTH_APSES-type"/>
</dbReference>
<feature type="region of interest" description="Disordered" evidence="9">
    <location>
        <begin position="36"/>
        <end position="74"/>
    </location>
</feature>
<name>A0A2C5W8X0_9PEZI</name>
<evidence type="ECO:0000256" key="8">
    <source>
        <dbReference type="PROSITE-ProRule" id="PRU00023"/>
    </source>
</evidence>
<reference evidence="11 12" key="2">
    <citation type="journal article" date="2013" name="IMA Fungus">
        <title>IMA Genome-F 1: Ceratocystis fimbriata: Draft nuclear genome sequence for the plant pathogen, Ceratocystis fimbriata.</title>
        <authorList>
            <person name="Wilken P.M."/>
            <person name="Steenkamp E.T."/>
            <person name="Wingfield M.J."/>
            <person name="de Beer Z.W."/>
            <person name="Wingfield B.D."/>
        </authorList>
    </citation>
    <scope>NUCLEOTIDE SEQUENCE [LARGE SCALE GENOMIC DNA]</scope>
    <source>
        <strain evidence="11 12">CBS 114723</strain>
    </source>
</reference>
<dbReference type="Proteomes" id="UP000222788">
    <property type="component" value="Unassembled WGS sequence"/>
</dbReference>
<feature type="region of interest" description="Disordered" evidence="9">
    <location>
        <begin position="117"/>
        <end position="173"/>
    </location>
</feature>
<comment type="caution">
    <text evidence="11">The sequence shown here is derived from an EMBL/GenBank/DDBJ whole genome shotgun (WGS) entry which is preliminary data.</text>
</comment>
<dbReference type="OrthoDB" id="6718656at2759"/>
<feature type="region of interest" description="Disordered" evidence="9">
    <location>
        <begin position="1"/>
        <end position="23"/>
    </location>
</feature>
<protein>
    <recommendedName>
        <fullName evidence="7">Transcription factor SWI6</fullName>
    </recommendedName>
</protein>
<feature type="compositionally biased region" description="Low complexity" evidence="9">
    <location>
        <begin position="13"/>
        <end position="23"/>
    </location>
</feature>
<dbReference type="SUPFAM" id="SSF54616">
    <property type="entry name" value="DNA-binding domain of Mlu1-box binding protein MBP1"/>
    <property type="match status" value="1"/>
</dbReference>
<dbReference type="Gene3D" id="3.10.260.10">
    <property type="entry name" value="Transcription regulator HTH, APSES-type DNA-binding domain"/>
    <property type="match status" value="1"/>
</dbReference>
<comment type="subcellular location">
    <subcellularLocation>
        <location evidence="1">Nucleus</location>
    </subcellularLocation>
</comment>
<dbReference type="PROSITE" id="PS51299">
    <property type="entry name" value="HTH_APSES"/>
    <property type="match status" value="1"/>
</dbReference>
<keyword evidence="12" id="KW-1185">Reference proteome</keyword>
<feature type="compositionally biased region" description="Polar residues" evidence="9">
    <location>
        <begin position="160"/>
        <end position="169"/>
    </location>
</feature>
<dbReference type="Pfam" id="PF04383">
    <property type="entry name" value="KilA-N"/>
    <property type="match status" value="1"/>
</dbReference>
<keyword evidence="4 8" id="KW-0040">ANK repeat</keyword>
<evidence type="ECO:0000256" key="9">
    <source>
        <dbReference type="SAM" id="MobiDB-lite"/>
    </source>
</evidence>
<keyword evidence="3" id="KW-0749">Sporulation</keyword>
<evidence type="ECO:0000256" key="4">
    <source>
        <dbReference type="ARBA" id="ARBA00023043"/>
    </source>
</evidence>
<comment type="function">
    <text evidence="6">Transcription factor that plays a role downstream of the MCK1-MKK2-MPS1 cascade. Required for hyphal morphogenesis and pathogenicity. Is an important oxidative stress response regulator and plays a positive role in the regulation of extracellular peroxidases.</text>
</comment>
<dbReference type="EMBL" id="APWK03000151">
    <property type="protein sequence ID" value="PHH50059.1"/>
    <property type="molecule type" value="Genomic_DNA"/>
</dbReference>
<proteinExistence type="predicted"/>
<organism evidence="11 12">
    <name type="scientific">Ceratocystis fimbriata CBS 114723</name>
    <dbReference type="NCBI Taxonomy" id="1035309"/>
    <lineage>
        <taxon>Eukaryota</taxon>
        <taxon>Fungi</taxon>
        <taxon>Dikarya</taxon>
        <taxon>Ascomycota</taxon>
        <taxon>Pezizomycotina</taxon>
        <taxon>Sordariomycetes</taxon>
        <taxon>Hypocreomycetidae</taxon>
        <taxon>Microascales</taxon>
        <taxon>Ceratocystidaceae</taxon>
        <taxon>Ceratocystis</taxon>
    </lineage>
</organism>
<dbReference type="SMART" id="SM01252">
    <property type="entry name" value="KilA-N"/>
    <property type="match status" value="1"/>
</dbReference>
<dbReference type="PANTHER" id="PTHR43828:SF3">
    <property type="entry name" value="CHROMO DOMAIN-CONTAINING PROTEIN"/>
    <property type="match status" value="1"/>
</dbReference>
<dbReference type="InterPro" id="IPR002110">
    <property type="entry name" value="Ankyrin_rpt"/>
</dbReference>
<feature type="repeat" description="ANK" evidence="8">
    <location>
        <begin position="722"/>
        <end position="754"/>
    </location>
</feature>
<evidence type="ECO:0000259" key="10">
    <source>
        <dbReference type="PROSITE" id="PS51299"/>
    </source>
</evidence>
<reference evidence="11 12" key="1">
    <citation type="journal article" date="2013" name="Fungal Biol.">
        <title>Analysis of microsatellite markers in the genome of the plant pathogen Ceratocystis fimbriata.</title>
        <authorList>
            <person name="Simpson M.C."/>
            <person name="Wilken P.M."/>
            <person name="Coetzee M.P."/>
            <person name="Wingfield M.J."/>
            <person name="Wingfield B.D."/>
        </authorList>
    </citation>
    <scope>NUCLEOTIDE SEQUENCE [LARGE SCALE GENOMIC DNA]</scope>
    <source>
        <strain evidence="11 12">CBS 114723</strain>
    </source>
</reference>
<dbReference type="InterPro" id="IPR051642">
    <property type="entry name" value="SWI6-like"/>
</dbReference>
<feature type="domain" description="HTH APSES-type" evidence="10">
    <location>
        <begin position="234"/>
        <end position="341"/>
    </location>
</feature>
<dbReference type="InterPro" id="IPR036887">
    <property type="entry name" value="HTH_APSES_sf"/>
</dbReference>
<dbReference type="SMART" id="SM00248">
    <property type="entry name" value="ANK"/>
    <property type="match status" value="2"/>
</dbReference>
<dbReference type="GO" id="GO:0030435">
    <property type="term" value="P:sporulation resulting in formation of a cellular spore"/>
    <property type="evidence" value="ECO:0007669"/>
    <property type="project" value="UniProtKB-KW"/>
</dbReference>
<evidence type="ECO:0000256" key="7">
    <source>
        <dbReference type="ARBA" id="ARBA00073460"/>
    </source>
</evidence>
<feature type="region of interest" description="Disordered" evidence="9">
    <location>
        <begin position="395"/>
        <end position="489"/>
    </location>
</feature>
<dbReference type="GO" id="GO:0001228">
    <property type="term" value="F:DNA-binding transcription activator activity, RNA polymerase II-specific"/>
    <property type="evidence" value="ECO:0007669"/>
    <property type="project" value="UniProtKB-ARBA"/>
</dbReference>
<dbReference type="GO" id="GO:0033309">
    <property type="term" value="C:SBF transcription complex"/>
    <property type="evidence" value="ECO:0007669"/>
    <property type="project" value="TreeGrafter"/>
</dbReference>
<gene>
    <name evidence="11" type="primary">SWI6</name>
    <name evidence="11" type="ORF">CFIMG_005890RA</name>
</gene>
<feature type="compositionally biased region" description="Low complexity" evidence="9">
    <location>
        <begin position="117"/>
        <end position="149"/>
    </location>
</feature>
<keyword evidence="5" id="KW-0183">Conidiation</keyword>
<dbReference type="GO" id="GO:0048315">
    <property type="term" value="P:conidium formation"/>
    <property type="evidence" value="ECO:0007669"/>
    <property type="project" value="UniProtKB-KW"/>
</dbReference>
<feature type="compositionally biased region" description="Low complexity" evidence="9">
    <location>
        <begin position="45"/>
        <end position="74"/>
    </location>
</feature>
<evidence type="ECO:0000256" key="3">
    <source>
        <dbReference type="ARBA" id="ARBA00022969"/>
    </source>
</evidence>
<evidence type="ECO:0000256" key="1">
    <source>
        <dbReference type="ARBA" id="ARBA00004123"/>
    </source>
</evidence>
<accession>A0A2C5W8X0</accession>
<feature type="compositionally biased region" description="Polar residues" evidence="9">
    <location>
        <begin position="449"/>
        <end position="459"/>
    </location>
</feature>
<evidence type="ECO:0000256" key="2">
    <source>
        <dbReference type="ARBA" id="ARBA00022737"/>
    </source>
</evidence>
<evidence type="ECO:0000256" key="5">
    <source>
        <dbReference type="ARBA" id="ARBA00023321"/>
    </source>
</evidence>
<dbReference type="Pfam" id="PF00023">
    <property type="entry name" value="Ank"/>
    <property type="match status" value="1"/>
</dbReference>
<dbReference type="AlphaFoldDB" id="A0A2C5W8X0"/>
<dbReference type="FunFam" id="3.10.260.10:FF:000001">
    <property type="entry name" value="APSES transcription factor (MbpA)"/>
    <property type="match status" value="1"/>
</dbReference>
<dbReference type="GO" id="GO:0003713">
    <property type="term" value="F:transcription coactivator activity"/>
    <property type="evidence" value="ECO:0007669"/>
    <property type="project" value="TreeGrafter"/>
</dbReference>
<dbReference type="SUPFAM" id="SSF48403">
    <property type="entry name" value="Ankyrin repeat"/>
    <property type="match status" value="1"/>
</dbReference>